<comment type="caution">
    <text evidence="8">Lacks conserved residue(s) required for the propagation of feature annotation.</text>
</comment>
<comment type="subcellular location">
    <subcellularLocation>
        <location evidence="8">Cytoplasm</location>
    </subcellularLocation>
</comment>
<dbReference type="EMBL" id="MHMA01000024">
    <property type="protein sequence ID" value="OGZ20137.1"/>
    <property type="molecule type" value="Genomic_DNA"/>
</dbReference>
<dbReference type="InterPro" id="IPR024109">
    <property type="entry name" value="Trp-tRNA-ligase_bac-type"/>
</dbReference>
<feature type="short sequence motif" description="'KMSKS' region" evidence="8">
    <location>
        <begin position="193"/>
        <end position="197"/>
    </location>
</feature>
<organism evidence="10 11">
    <name type="scientific">Candidatus Nealsonbacteria bacterium RIFCSPHIGHO2_01_FULL_43_31</name>
    <dbReference type="NCBI Taxonomy" id="1801665"/>
    <lineage>
        <taxon>Bacteria</taxon>
        <taxon>Candidatus Nealsoniibacteriota</taxon>
    </lineage>
</organism>
<comment type="subunit">
    <text evidence="8">Homodimer.</text>
</comment>
<comment type="function">
    <text evidence="8">Catalyzes the attachment of tryptophan to tRNA(Trp).</text>
</comment>
<dbReference type="NCBIfam" id="TIGR00233">
    <property type="entry name" value="trpS"/>
    <property type="match status" value="1"/>
</dbReference>
<comment type="caution">
    <text evidence="10">The sequence shown here is derived from an EMBL/GenBank/DDBJ whole genome shotgun (WGS) entry which is preliminary data.</text>
</comment>
<feature type="binding site" evidence="8">
    <location>
        <begin position="9"/>
        <end position="11"/>
    </location>
    <ligand>
        <name>ATP</name>
        <dbReference type="ChEBI" id="CHEBI:30616"/>
    </ligand>
</feature>
<dbReference type="CDD" id="cd00806">
    <property type="entry name" value="TrpRS_core"/>
    <property type="match status" value="1"/>
</dbReference>
<comment type="similarity">
    <text evidence="1 8 9">Belongs to the class-I aminoacyl-tRNA synthetase family.</text>
</comment>
<dbReference type="GO" id="GO:0006436">
    <property type="term" value="P:tryptophanyl-tRNA aminoacylation"/>
    <property type="evidence" value="ECO:0007669"/>
    <property type="project" value="UniProtKB-UniRule"/>
</dbReference>
<feature type="binding site" evidence="8">
    <location>
        <position position="184"/>
    </location>
    <ligand>
        <name>ATP</name>
        <dbReference type="ChEBI" id="CHEBI:30616"/>
    </ligand>
</feature>
<dbReference type="Gene3D" id="3.40.50.620">
    <property type="entry name" value="HUPs"/>
    <property type="match status" value="1"/>
</dbReference>
<keyword evidence="8" id="KW-0963">Cytoplasm</keyword>
<name>A0A1G2E2S3_9BACT</name>
<reference evidence="10 11" key="1">
    <citation type="journal article" date="2016" name="Nat. Commun.">
        <title>Thousands of microbial genomes shed light on interconnected biogeochemical processes in an aquifer system.</title>
        <authorList>
            <person name="Anantharaman K."/>
            <person name="Brown C.T."/>
            <person name="Hug L.A."/>
            <person name="Sharon I."/>
            <person name="Castelle C.J."/>
            <person name="Probst A.J."/>
            <person name="Thomas B.C."/>
            <person name="Singh A."/>
            <person name="Wilkins M.J."/>
            <person name="Karaoz U."/>
            <person name="Brodie E.L."/>
            <person name="Williams K.H."/>
            <person name="Hubbard S.S."/>
            <person name="Banfield J.F."/>
        </authorList>
    </citation>
    <scope>NUCLEOTIDE SEQUENCE [LARGE SCALE GENOMIC DNA]</scope>
</reference>
<evidence type="ECO:0000256" key="4">
    <source>
        <dbReference type="ARBA" id="ARBA00022840"/>
    </source>
</evidence>
<dbReference type="Gene3D" id="1.10.240.10">
    <property type="entry name" value="Tyrosyl-Transfer RNA Synthetase"/>
    <property type="match status" value="1"/>
</dbReference>
<evidence type="ECO:0000256" key="7">
    <source>
        <dbReference type="ARBA" id="ARBA00049929"/>
    </source>
</evidence>
<keyword evidence="4 8" id="KW-0067">ATP-binding</keyword>
<feature type="binding site" evidence="8">
    <location>
        <begin position="193"/>
        <end position="197"/>
    </location>
    <ligand>
        <name>ATP</name>
        <dbReference type="ChEBI" id="CHEBI:30616"/>
    </ligand>
</feature>
<feature type="binding site" evidence="8">
    <location>
        <begin position="145"/>
        <end position="147"/>
    </location>
    <ligand>
        <name>ATP</name>
        <dbReference type="ChEBI" id="CHEBI:30616"/>
    </ligand>
</feature>
<evidence type="ECO:0000256" key="6">
    <source>
        <dbReference type="ARBA" id="ARBA00023146"/>
    </source>
</evidence>
<dbReference type="SUPFAM" id="SSF52374">
    <property type="entry name" value="Nucleotidylyl transferase"/>
    <property type="match status" value="1"/>
</dbReference>
<dbReference type="Pfam" id="PF00579">
    <property type="entry name" value="tRNA-synt_1b"/>
    <property type="match status" value="1"/>
</dbReference>
<keyword evidence="5 8" id="KW-0648">Protein biosynthesis</keyword>
<dbReference type="PANTHER" id="PTHR43766">
    <property type="entry name" value="TRYPTOPHAN--TRNA LIGASE, MITOCHONDRIAL"/>
    <property type="match status" value="1"/>
</dbReference>
<sequence length="335" mass="37631">MMRILSGIQPTGSMHIGSYLGAVSQWKKLQETGECFFFVADLHALTVPQDPKSFSAQVMQTAIELIAAGLNPEKCVIFIQSEVKEHTELCWLLNTITPLGELERMTQYKDKSGQFKDSINAGLLNYPILQAADILLYQVDSVPVGEDQKQHLELTKNLARKFNQKYGKTFNVPEPLMLETGAKIMSLQNPKKKMSKSQPETCLFLFDEPDVIKKKIMSAVTDTGKAIKYDPEKKPGIANLLTIYSLIGQKSIKELEKKFSARGGSALDGKDASYAQFKMALVKLLVEKLEPFRLKKKELLAREVYVKEILERGRKRAQIIAAGTMQDVRKKMGLN</sequence>
<dbReference type="HAMAP" id="MF_00140_B">
    <property type="entry name" value="Trp_tRNA_synth_B"/>
    <property type="match status" value="1"/>
</dbReference>
<dbReference type="InterPro" id="IPR014729">
    <property type="entry name" value="Rossmann-like_a/b/a_fold"/>
</dbReference>
<dbReference type="PANTHER" id="PTHR43766:SF1">
    <property type="entry name" value="TRYPTOPHAN--TRNA LIGASE, MITOCHONDRIAL"/>
    <property type="match status" value="1"/>
</dbReference>
<evidence type="ECO:0000256" key="3">
    <source>
        <dbReference type="ARBA" id="ARBA00022741"/>
    </source>
</evidence>
<protein>
    <recommendedName>
        <fullName evidence="8">Tryptophan--tRNA ligase</fullName>
        <ecNumber evidence="8">6.1.1.2</ecNumber>
    </recommendedName>
    <alternativeName>
        <fullName evidence="8">Tryptophanyl-tRNA synthetase</fullName>
        <shortName evidence="8">TrpRS</shortName>
    </alternativeName>
</protein>
<evidence type="ECO:0000313" key="10">
    <source>
        <dbReference type="EMBL" id="OGZ20137.1"/>
    </source>
</evidence>
<proteinExistence type="inferred from homology"/>
<dbReference type="PRINTS" id="PR01039">
    <property type="entry name" value="TRNASYNTHTRP"/>
</dbReference>
<gene>
    <name evidence="8" type="primary">trpS</name>
    <name evidence="10" type="ORF">A2654_02720</name>
</gene>
<dbReference type="InterPro" id="IPR050203">
    <property type="entry name" value="Trp-tRNA_synthetase"/>
</dbReference>
<dbReference type="Proteomes" id="UP000178721">
    <property type="component" value="Unassembled WGS sequence"/>
</dbReference>
<dbReference type="AlphaFoldDB" id="A0A1G2E2S3"/>
<evidence type="ECO:0000313" key="11">
    <source>
        <dbReference type="Proteomes" id="UP000178721"/>
    </source>
</evidence>
<evidence type="ECO:0000256" key="9">
    <source>
        <dbReference type="RuleBase" id="RU363036"/>
    </source>
</evidence>
<dbReference type="InterPro" id="IPR002305">
    <property type="entry name" value="aa-tRNA-synth_Ic"/>
</dbReference>
<keyword evidence="6 8" id="KW-0030">Aminoacyl-tRNA synthetase</keyword>
<dbReference type="GO" id="GO:0005524">
    <property type="term" value="F:ATP binding"/>
    <property type="evidence" value="ECO:0007669"/>
    <property type="project" value="UniProtKB-UniRule"/>
</dbReference>
<dbReference type="GO" id="GO:0005829">
    <property type="term" value="C:cytosol"/>
    <property type="evidence" value="ECO:0007669"/>
    <property type="project" value="TreeGrafter"/>
</dbReference>
<keyword evidence="2 8" id="KW-0436">Ligase</keyword>
<accession>A0A1G2E2S3</accession>
<evidence type="ECO:0000256" key="5">
    <source>
        <dbReference type="ARBA" id="ARBA00022917"/>
    </source>
</evidence>
<dbReference type="FunFam" id="1.10.240.10:FF:000005">
    <property type="entry name" value="Tryptophan--tRNA ligase"/>
    <property type="match status" value="1"/>
</dbReference>
<dbReference type="GO" id="GO:0004830">
    <property type="term" value="F:tryptophan-tRNA ligase activity"/>
    <property type="evidence" value="ECO:0007669"/>
    <property type="project" value="UniProtKB-UniRule"/>
</dbReference>
<dbReference type="InterPro" id="IPR002306">
    <property type="entry name" value="Trp-tRNA-ligase"/>
</dbReference>
<dbReference type="EC" id="6.1.1.2" evidence="8"/>
<feature type="binding site" evidence="8">
    <location>
        <position position="133"/>
    </location>
    <ligand>
        <name>L-tryptophan</name>
        <dbReference type="ChEBI" id="CHEBI:57912"/>
    </ligand>
</feature>
<comment type="catalytic activity">
    <reaction evidence="7 8">
        <text>tRNA(Trp) + L-tryptophan + ATP = L-tryptophyl-tRNA(Trp) + AMP + diphosphate + H(+)</text>
        <dbReference type="Rhea" id="RHEA:24080"/>
        <dbReference type="Rhea" id="RHEA-COMP:9671"/>
        <dbReference type="Rhea" id="RHEA-COMP:9705"/>
        <dbReference type="ChEBI" id="CHEBI:15378"/>
        <dbReference type="ChEBI" id="CHEBI:30616"/>
        <dbReference type="ChEBI" id="CHEBI:33019"/>
        <dbReference type="ChEBI" id="CHEBI:57912"/>
        <dbReference type="ChEBI" id="CHEBI:78442"/>
        <dbReference type="ChEBI" id="CHEBI:78535"/>
        <dbReference type="ChEBI" id="CHEBI:456215"/>
        <dbReference type="EC" id="6.1.1.2"/>
    </reaction>
</comment>
<keyword evidence="3 8" id="KW-0547">Nucleotide-binding</keyword>
<evidence type="ECO:0000256" key="1">
    <source>
        <dbReference type="ARBA" id="ARBA00005594"/>
    </source>
</evidence>
<evidence type="ECO:0000256" key="2">
    <source>
        <dbReference type="ARBA" id="ARBA00022598"/>
    </source>
</evidence>
<evidence type="ECO:0000256" key="8">
    <source>
        <dbReference type="HAMAP-Rule" id="MF_00140"/>
    </source>
</evidence>